<dbReference type="RefSeq" id="WP_141233723.1">
    <property type="nucleotide sequence ID" value="NZ_FZOH01000002.1"/>
</dbReference>
<evidence type="ECO:0000313" key="2">
    <source>
        <dbReference type="Proteomes" id="UP000198386"/>
    </source>
</evidence>
<accession>A0A239C4W7</accession>
<evidence type="ECO:0000313" key="1">
    <source>
        <dbReference type="EMBL" id="SNS14952.1"/>
    </source>
</evidence>
<dbReference type="AlphaFoldDB" id="A0A239C4W7"/>
<dbReference type="SUPFAM" id="SSF54593">
    <property type="entry name" value="Glyoxalase/Bleomycin resistance protein/Dihydroxybiphenyl dioxygenase"/>
    <property type="match status" value="1"/>
</dbReference>
<keyword evidence="2" id="KW-1185">Reference proteome</keyword>
<dbReference type="OrthoDB" id="4232021at2"/>
<protein>
    <submittedName>
        <fullName evidence="1">Uncharacterized protein</fullName>
    </submittedName>
</protein>
<name>A0A239C4W7_9ACTN</name>
<gene>
    <name evidence="1" type="ORF">SAMN04488107_1614</name>
</gene>
<organism evidence="1 2">
    <name type="scientific">Geodermatophilus saharensis</name>
    <dbReference type="NCBI Taxonomy" id="1137994"/>
    <lineage>
        <taxon>Bacteria</taxon>
        <taxon>Bacillati</taxon>
        <taxon>Actinomycetota</taxon>
        <taxon>Actinomycetes</taxon>
        <taxon>Geodermatophilales</taxon>
        <taxon>Geodermatophilaceae</taxon>
        <taxon>Geodermatophilus</taxon>
    </lineage>
</organism>
<dbReference type="Proteomes" id="UP000198386">
    <property type="component" value="Unassembled WGS sequence"/>
</dbReference>
<dbReference type="InterPro" id="IPR029068">
    <property type="entry name" value="Glyas_Bleomycin-R_OHBP_Dase"/>
</dbReference>
<proteinExistence type="predicted"/>
<reference evidence="2" key="1">
    <citation type="submission" date="2017-06" db="EMBL/GenBank/DDBJ databases">
        <authorList>
            <person name="Varghese N."/>
            <person name="Submissions S."/>
        </authorList>
    </citation>
    <scope>NUCLEOTIDE SEQUENCE [LARGE SCALE GENOMIC DNA]</scope>
    <source>
        <strain evidence="2">DSM 45423</strain>
    </source>
</reference>
<sequence length="118" mass="13358">MSTERFDTYGFSASDLEEAHRFVEARLGLNLRQRDSSYRGVYYALRLPDDSGIQLYANEGDSHVWKYAGYGVLLELSRLADMDSLRDRLLLAPSPAILLNSRNIEVPDEDEDETCGPP</sequence>
<dbReference type="EMBL" id="FZOH01000002">
    <property type="protein sequence ID" value="SNS14952.1"/>
    <property type="molecule type" value="Genomic_DNA"/>
</dbReference>